<gene>
    <name evidence="6" type="ORF">BZA70DRAFT_74891</name>
</gene>
<evidence type="ECO:0000313" key="6">
    <source>
        <dbReference type="EMBL" id="KAK7203284.1"/>
    </source>
</evidence>
<dbReference type="Proteomes" id="UP001498771">
    <property type="component" value="Unassembled WGS sequence"/>
</dbReference>
<accession>A0ABR1F0A3</accession>
<comment type="caution">
    <text evidence="6">The sequence shown here is derived from an EMBL/GenBank/DDBJ whole genome shotgun (WGS) entry which is preliminary data.</text>
</comment>
<name>A0ABR1F0A3_9ASCO</name>
<keyword evidence="4 5" id="KW-0206">Cytoskeleton</keyword>
<evidence type="ECO:0000256" key="3">
    <source>
        <dbReference type="ARBA" id="ARBA00022490"/>
    </source>
</evidence>
<proteinExistence type="inferred from homology"/>
<organism evidence="6 7">
    <name type="scientific">Myxozyma melibiosi</name>
    <dbReference type="NCBI Taxonomy" id="54550"/>
    <lineage>
        <taxon>Eukaryota</taxon>
        <taxon>Fungi</taxon>
        <taxon>Dikarya</taxon>
        <taxon>Ascomycota</taxon>
        <taxon>Saccharomycotina</taxon>
        <taxon>Lipomycetes</taxon>
        <taxon>Lipomycetales</taxon>
        <taxon>Lipomycetaceae</taxon>
        <taxon>Myxozyma</taxon>
    </lineage>
</organism>
<dbReference type="PANTHER" id="PTHR12644">
    <property type="entry name" value="ARP2/3 COMPLEX 16 KD SUBUNIT P16-ARC"/>
    <property type="match status" value="1"/>
</dbReference>
<dbReference type="InterPro" id="IPR036743">
    <property type="entry name" value="ARPC5_sf"/>
</dbReference>
<comment type="function">
    <text evidence="5">Functions as component of the Arp2/3 complex which is involved in regulation of actin polymerization and together with an activating nucleation-promoting factor (NPF) mediates the formation of branched actin networks. Arp2/3 complex plays a critical role in the control of cell morphogenesis via the modulation of cell polarity development.</text>
</comment>
<keyword evidence="7" id="KW-1185">Reference proteome</keyword>
<evidence type="ECO:0000256" key="2">
    <source>
        <dbReference type="ARBA" id="ARBA00006084"/>
    </source>
</evidence>
<comment type="similarity">
    <text evidence="2 5">Belongs to the ARPC5 family.</text>
</comment>
<keyword evidence="3" id="KW-0963">Cytoplasm</keyword>
<sequence length="157" mass="17028">MANVNFRRINIDILEPENNIAPEELVPPSIANLPPASVAEIQSFGQSVRAALSRGDHADALAAALGNPPYTSSEEVKAIHLTTILEILSTVKSTDISKIVEKLSSEDRDTLIKYLYKGMGVPESHGISGVLLAWHEKVIEVSGQGAIVRFLSDRRMV</sequence>
<reference evidence="6 7" key="1">
    <citation type="submission" date="2024-03" db="EMBL/GenBank/DDBJ databases">
        <title>Genome-scale model development and genomic sequencing of the oleaginous clade Lipomyces.</title>
        <authorList>
            <consortium name="Lawrence Berkeley National Laboratory"/>
            <person name="Czajka J.J."/>
            <person name="Han Y."/>
            <person name="Kim J."/>
            <person name="Mondo S.J."/>
            <person name="Hofstad B.A."/>
            <person name="Robles A."/>
            <person name="Haridas S."/>
            <person name="Riley R."/>
            <person name="LaButti K."/>
            <person name="Pangilinan J."/>
            <person name="Andreopoulos W."/>
            <person name="Lipzen A."/>
            <person name="Yan J."/>
            <person name="Wang M."/>
            <person name="Ng V."/>
            <person name="Grigoriev I.V."/>
            <person name="Spatafora J.W."/>
            <person name="Magnuson J.K."/>
            <person name="Baker S.E."/>
            <person name="Pomraning K.R."/>
        </authorList>
    </citation>
    <scope>NUCLEOTIDE SEQUENCE [LARGE SCALE GENOMIC DNA]</scope>
    <source>
        <strain evidence="6 7">Phaff 52-87</strain>
    </source>
</reference>
<dbReference type="PIRSF" id="PIRSF039096">
    <property type="entry name" value="p16-ARC"/>
    <property type="match status" value="1"/>
</dbReference>
<dbReference type="Pfam" id="PF04699">
    <property type="entry name" value="P16-Arc"/>
    <property type="match status" value="1"/>
</dbReference>
<evidence type="ECO:0000256" key="5">
    <source>
        <dbReference type="RuleBase" id="RU004301"/>
    </source>
</evidence>
<protein>
    <recommendedName>
        <fullName evidence="5">Actin-related protein 2/3 complex subunit 5</fullName>
    </recommendedName>
</protein>
<evidence type="ECO:0000256" key="4">
    <source>
        <dbReference type="ARBA" id="ARBA00023212"/>
    </source>
</evidence>
<comment type="subcellular location">
    <subcellularLocation>
        <location evidence="1">Cytoplasm</location>
        <location evidence="1">Cytoskeleton</location>
    </subcellularLocation>
</comment>
<dbReference type="RefSeq" id="XP_064766317.1">
    <property type="nucleotide sequence ID" value="XM_064915377.1"/>
</dbReference>
<dbReference type="GeneID" id="90040889"/>
<evidence type="ECO:0000313" key="7">
    <source>
        <dbReference type="Proteomes" id="UP001498771"/>
    </source>
</evidence>
<evidence type="ECO:0000256" key="1">
    <source>
        <dbReference type="ARBA" id="ARBA00004245"/>
    </source>
</evidence>
<dbReference type="SUPFAM" id="SSF69103">
    <property type="entry name" value="Arp2/3 complex 16 kDa subunit ARPC5"/>
    <property type="match status" value="1"/>
</dbReference>
<dbReference type="InterPro" id="IPR006789">
    <property type="entry name" value="ARPC5"/>
</dbReference>
<dbReference type="EMBL" id="JBBJBU010000012">
    <property type="protein sequence ID" value="KAK7203284.1"/>
    <property type="molecule type" value="Genomic_DNA"/>
</dbReference>
<dbReference type="Gene3D" id="1.25.40.190">
    <property type="entry name" value="Actin-related protein 2/3 complex subunit 5"/>
    <property type="match status" value="1"/>
</dbReference>